<organism evidence="2">
    <name type="scientific">Virus NIOZ-UU159</name>
    <dbReference type="NCBI Taxonomy" id="2763270"/>
    <lineage>
        <taxon>Viruses</taxon>
    </lineage>
</organism>
<evidence type="ECO:0000313" key="2">
    <source>
        <dbReference type="EMBL" id="QPI16579.1"/>
    </source>
</evidence>
<evidence type="ECO:0000256" key="1">
    <source>
        <dbReference type="SAM" id="MobiDB-lite"/>
    </source>
</evidence>
<accession>A0A7S9SU69</accession>
<sequence>MLIYKNVKGDKCSVESSLKECNKALNPDNAQTFLKFERCINLTFKEYDEKEYINDNICCIEFETTIDNIKNEIKNRIRNIPRVDAFQGKVPLPVYVMIAKVIEYDPNDKNANTIKVFLDELDDVNMVKSLNKIQNSFKKTSLVKYTFQGKYKVVIYIPNFMKIKKGANRNKYTYFPSLESVSQQNKWMNFVVSKKSMYFRAVKQDTDYTKEVIDKRGVDEYYDLSPRERRKTQKKIIEKNRDNWENDLLFYELEKTCFNMGCVSDLGEDFEELVPKYSMDGAEMDNNSTKKSPYYPSKCFQTKNYKDYMFDDSGEGEDDAIEIKEKYAEEAIDIMKEKYESAEDAKKAMENNEEPGEDYSSGSFDSLIKTSVSEARSEVYDKPGKKPHQYSKAFNNNILKDFARRNNKYPGIPEMTFRLYKLEQNNSEFKSLFHYMPWGDMLLTQEYVLNEGEIIRMDDPVIDKKTLNVSINQLAFKSFNNRFEIKFNSNSILTVYDNGRDIGSLNGAQSINMSPFKNRVLKCELNNIHIYGEDVHEQNDNRGTLQLTIKDSKARIPSSIIVDPNNGSLVIYDLGFNVVN</sequence>
<reference evidence="2" key="1">
    <citation type="submission" date="2020-08" db="EMBL/GenBank/DDBJ databases">
        <title>Bridging the membrane lipid divide: bacteria of the FCB group superphylum have the potential to synthesize archaeal ether lipids.</title>
        <authorList>
            <person name="Villanueva L."/>
            <person name="von Meijenfeldt F.A.B."/>
            <person name="Westbye A.B."/>
            <person name="Yadav S."/>
            <person name="Hopmans E.C."/>
            <person name="Dutilh B.E."/>
            <person name="Sinninghe Damste J.S."/>
        </authorList>
    </citation>
    <scope>NUCLEOTIDE SEQUENCE</scope>
    <source>
        <strain evidence="2">NIOZ-UU159</strain>
    </source>
</reference>
<protein>
    <submittedName>
        <fullName evidence="2">Uncharacterized protein</fullName>
    </submittedName>
</protein>
<proteinExistence type="predicted"/>
<name>A0A7S9SU69_9VIRU</name>
<gene>
    <name evidence="2" type="ORF">NIOZUU159_00069</name>
</gene>
<dbReference type="EMBL" id="MW030582">
    <property type="protein sequence ID" value="QPI16579.1"/>
    <property type="molecule type" value="Genomic_DNA"/>
</dbReference>
<feature type="region of interest" description="Disordered" evidence="1">
    <location>
        <begin position="343"/>
        <end position="364"/>
    </location>
</feature>